<dbReference type="Gramene" id="CDY38832">
    <property type="protein sequence ID" value="CDY38832"/>
    <property type="gene ID" value="GSBRNA2T00066656001"/>
</dbReference>
<reference evidence="2" key="3">
    <citation type="submission" date="2021-01" db="EMBL/GenBank/DDBJ databases">
        <authorList>
            <consortium name="Genoscope - CEA"/>
            <person name="William W."/>
        </authorList>
    </citation>
    <scope>NUCLEOTIDE SEQUENCE</scope>
</reference>
<feature type="region of interest" description="Disordered" evidence="1">
    <location>
        <begin position="129"/>
        <end position="171"/>
    </location>
</feature>
<organism evidence="3 4">
    <name type="scientific">Brassica napus</name>
    <name type="common">Rape</name>
    <dbReference type="NCBI Taxonomy" id="3708"/>
    <lineage>
        <taxon>Eukaryota</taxon>
        <taxon>Viridiplantae</taxon>
        <taxon>Streptophyta</taxon>
        <taxon>Embryophyta</taxon>
        <taxon>Tracheophyta</taxon>
        <taxon>Spermatophyta</taxon>
        <taxon>Magnoliopsida</taxon>
        <taxon>eudicotyledons</taxon>
        <taxon>Gunneridae</taxon>
        <taxon>Pentapetalae</taxon>
        <taxon>rosids</taxon>
        <taxon>malvids</taxon>
        <taxon>Brassicales</taxon>
        <taxon>Brassicaceae</taxon>
        <taxon>Brassiceae</taxon>
        <taxon>Brassica</taxon>
    </lineage>
</organism>
<dbReference type="Proteomes" id="UP000028999">
    <property type="component" value="Unassembled WGS sequence"/>
</dbReference>
<dbReference type="InterPro" id="IPR027113">
    <property type="entry name" value="Transc_fact_NFYB/HAP3"/>
</dbReference>
<reference evidence="3" key="2">
    <citation type="submission" date="2014-06" db="EMBL/GenBank/DDBJ databases">
        <authorList>
            <person name="Genoscope - CEA"/>
        </authorList>
    </citation>
    <scope>NUCLEOTIDE SEQUENCE</scope>
</reference>
<evidence type="ECO:0000313" key="4">
    <source>
        <dbReference type="Proteomes" id="UP000028999"/>
    </source>
</evidence>
<dbReference type="Proteomes" id="UP001295469">
    <property type="component" value="Chromosome C08"/>
</dbReference>
<evidence type="ECO:0000313" key="3">
    <source>
        <dbReference type="EMBL" id="CDY38832.1"/>
    </source>
</evidence>
<evidence type="ECO:0000313" key="2">
    <source>
        <dbReference type="EMBL" id="CAF2109920.1"/>
    </source>
</evidence>
<accession>A0A078HLQ8</accession>
<reference evidence="3 4" key="1">
    <citation type="journal article" date="2014" name="Science">
        <title>Plant genetics. Early allopolyploid evolution in the post-Neolithic Brassica napus oilseed genome.</title>
        <authorList>
            <person name="Chalhoub B."/>
            <person name="Denoeud F."/>
            <person name="Liu S."/>
            <person name="Parkin I.A."/>
            <person name="Tang H."/>
            <person name="Wang X."/>
            <person name="Chiquet J."/>
            <person name="Belcram H."/>
            <person name="Tong C."/>
            <person name="Samans B."/>
            <person name="Correa M."/>
            <person name="Da Silva C."/>
            <person name="Just J."/>
            <person name="Falentin C."/>
            <person name="Koh C.S."/>
            <person name="Le Clainche I."/>
            <person name="Bernard M."/>
            <person name="Bento P."/>
            <person name="Noel B."/>
            <person name="Labadie K."/>
            <person name="Alberti A."/>
            <person name="Charles M."/>
            <person name="Arnaud D."/>
            <person name="Guo H."/>
            <person name="Daviaud C."/>
            <person name="Alamery S."/>
            <person name="Jabbari K."/>
            <person name="Zhao M."/>
            <person name="Edger P.P."/>
            <person name="Chelaifa H."/>
            <person name="Tack D."/>
            <person name="Lassalle G."/>
            <person name="Mestiri I."/>
            <person name="Schnel N."/>
            <person name="Le Paslier M.C."/>
            <person name="Fan G."/>
            <person name="Renault V."/>
            <person name="Bayer P.E."/>
            <person name="Golicz A.A."/>
            <person name="Manoli S."/>
            <person name="Lee T.H."/>
            <person name="Thi V.H."/>
            <person name="Chalabi S."/>
            <person name="Hu Q."/>
            <person name="Fan C."/>
            <person name="Tollenaere R."/>
            <person name="Lu Y."/>
            <person name="Battail C."/>
            <person name="Shen J."/>
            <person name="Sidebottom C.H."/>
            <person name="Wang X."/>
            <person name="Canaguier A."/>
            <person name="Chauveau A."/>
            <person name="Berard A."/>
            <person name="Deniot G."/>
            <person name="Guan M."/>
            <person name="Liu Z."/>
            <person name="Sun F."/>
            <person name="Lim Y.P."/>
            <person name="Lyons E."/>
            <person name="Town C.D."/>
            <person name="Bancroft I."/>
            <person name="Wang X."/>
            <person name="Meng J."/>
            <person name="Ma J."/>
            <person name="Pires J.C."/>
            <person name="King G.J."/>
            <person name="Brunel D."/>
            <person name="Delourme R."/>
            <person name="Renard M."/>
            <person name="Aury J.M."/>
            <person name="Adams K.L."/>
            <person name="Batley J."/>
            <person name="Snowdon R.J."/>
            <person name="Tost J."/>
            <person name="Edwards D."/>
            <person name="Zhou Y."/>
            <person name="Hua W."/>
            <person name="Sharpe A.G."/>
            <person name="Paterson A.H."/>
            <person name="Guan C."/>
            <person name="Wincker P."/>
        </authorList>
    </citation>
    <scope>NUCLEOTIDE SEQUENCE [LARGE SCALE GENOMIC DNA]</scope>
    <source>
        <strain evidence="4">cv. Darmor-bzh</strain>
    </source>
</reference>
<dbReference type="PANTHER" id="PTHR11064">
    <property type="entry name" value="CCAAT-BINDING TRANSCRIPTION FACTOR-RELATED"/>
    <property type="match status" value="1"/>
</dbReference>
<dbReference type="AlphaFoldDB" id="A0A078HLQ8"/>
<evidence type="ECO:0000256" key="1">
    <source>
        <dbReference type="SAM" id="MobiDB-lite"/>
    </source>
</evidence>
<dbReference type="Gene3D" id="1.10.20.10">
    <property type="entry name" value="Histone, subunit A"/>
    <property type="match status" value="1"/>
</dbReference>
<dbReference type="STRING" id="3708.A0A078HLQ8"/>
<dbReference type="OMA" id="QHHMAMG"/>
<dbReference type="PaxDb" id="3708-A0A078HLQ8"/>
<dbReference type="EMBL" id="HG994372">
    <property type="protein sequence ID" value="CAF2109920.1"/>
    <property type="molecule type" value="Genomic_DNA"/>
</dbReference>
<feature type="compositionally biased region" description="Pro residues" evidence="1">
    <location>
        <begin position="155"/>
        <end position="171"/>
    </location>
</feature>
<protein>
    <submittedName>
        <fullName evidence="2">(rape) hypothetical protein</fullName>
    </submittedName>
    <submittedName>
        <fullName evidence="3">BnaC08g20060D protein</fullName>
    </submittedName>
</protein>
<sequence>MPDCPVQGASIEFGPVKQLNPDNACAGDKNKGAVPQEEPCMPPEQDQYLPIASVTRIMRNAFGYDRKYISFVTAEASDTCQSERRTTITAGDMLSAMSNLGFEDYVEPLNVFIHRYRLSETDRGCSLRGETSSFDPAYGGSGTGFHGPSHHGPTPHGPPPHGTLPYGPLPHVPPPPGPYGCGMLDQSMVLGGGDQYYPNGSGQDLITGGGGSSSSMNGMPLCDHCGHYK</sequence>
<dbReference type="GO" id="GO:0046982">
    <property type="term" value="F:protein heterodimerization activity"/>
    <property type="evidence" value="ECO:0007669"/>
    <property type="project" value="InterPro"/>
</dbReference>
<name>A0A078HLQ8_BRANA</name>
<dbReference type="EMBL" id="LK032433">
    <property type="protein sequence ID" value="CDY38832.1"/>
    <property type="molecule type" value="Genomic_DNA"/>
</dbReference>
<proteinExistence type="predicted"/>
<dbReference type="InterPro" id="IPR009072">
    <property type="entry name" value="Histone-fold"/>
</dbReference>
<dbReference type="PRINTS" id="PR00615">
    <property type="entry name" value="CCAATSUBUNTA"/>
</dbReference>
<gene>
    <name evidence="3" type="primary">BnaC08g20060D</name>
    <name evidence="2" type="ORF">DARMORV10_C08P21210.1</name>
    <name evidence="3" type="ORF">GSBRNA2T00066656001</name>
</gene>
<dbReference type="SMR" id="A0A078HLQ8"/>
<dbReference type="GO" id="GO:0001228">
    <property type="term" value="F:DNA-binding transcription activator activity, RNA polymerase II-specific"/>
    <property type="evidence" value="ECO:0007669"/>
    <property type="project" value="InterPro"/>
</dbReference>
<dbReference type="PANTHER" id="PTHR11064:SF140">
    <property type="entry name" value="TRANSCRIPTION FACTOR CBF_NF-Y_ARCHAEAL HISTONE DOMAIN-CONTAINING PROTEIN"/>
    <property type="match status" value="1"/>
</dbReference>
<dbReference type="SUPFAM" id="SSF47113">
    <property type="entry name" value="Histone-fold"/>
    <property type="match status" value="1"/>
</dbReference>
<dbReference type="GO" id="GO:0000981">
    <property type="term" value="F:DNA-binding transcription factor activity, RNA polymerase II-specific"/>
    <property type="evidence" value="ECO:0000318"/>
    <property type="project" value="GO_Central"/>
</dbReference>
<dbReference type="GO" id="GO:0016602">
    <property type="term" value="C:CCAAT-binding factor complex"/>
    <property type="evidence" value="ECO:0000318"/>
    <property type="project" value="GO_Central"/>
</dbReference>
<dbReference type="GO" id="GO:0006357">
    <property type="term" value="P:regulation of transcription by RNA polymerase II"/>
    <property type="evidence" value="ECO:0000318"/>
    <property type="project" value="GO_Central"/>
</dbReference>
<dbReference type="CDD" id="cd22907">
    <property type="entry name" value="HFD_NFYB"/>
    <property type="match status" value="1"/>
</dbReference>
<keyword evidence="4" id="KW-1185">Reference proteome</keyword>